<dbReference type="PANTHER" id="PTHR35889:SF3">
    <property type="entry name" value="F-BOX DOMAIN-CONTAINING PROTEIN"/>
    <property type="match status" value="1"/>
</dbReference>
<dbReference type="OrthoDB" id="289126at2"/>
<dbReference type="EMBL" id="NIDE01000019">
    <property type="protein sequence ID" value="OWK35076.1"/>
    <property type="molecule type" value="Genomic_DNA"/>
</dbReference>
<sequence>MWLRNLLFLSLVGGGGIALGVNLMPPREIQPLTTYDTELYRSDDFRATVDRVNTSFQNEWQTANVRPADPASDLLVARRLAFGLMGTVPSLEEIRQFESLPPEERIPWWIDHILADRRYDDYFAERLARSFVGTEDGPFIFFRRRRMVSWLSDELAKNRPYDDLVRELIAGEGLWTDKPATNFVSVTAQPDKGNAPDPVRLAGRVTRAFLGLRLDCAQCHNHPFAAWKQSDFEGFSAFFGQTHVGFTGIYDGTGEYEPEDRKTQAKKLVLPKVPFNAELLPEHGSRRQQLAQWVTHPKNPYFARATVNRVWALLVGRPLVDPVDNLETDGPMPPALQILADDFTAHGFDLRRLIRVIANTRVYGLDSAADHDTSEAEEKAWAIFPLSRLRPEQVAGGVAQAASVTTLNAETHILRRLVHQGAQNEFVTRYGDTGEDEFDGRGGTIPQRLLMMNGKLVRERIEAGPFTATQRINWLAPNDARAVEIAYLAALSRRPTPEEAAHFEAALTDKEIKRVQRIEDLFWALLNSTEFSWNH</sequence>
<evidence type="ECO:0000259" key="1">
    <source>
        <dbReference type="Pfam" id="PF07583"/>
    </source>
</evidence>
<comment type="caution">
    <text evidence="3">The sequence shown here is derived from an EMBL/GenBank/DDBJ whole genome shotgun (WGS) entry which is preliminary data.</text>
</comment>
<dbReference type="PANTHER" id="PTHR35889">
    <property type="entry name" value="CYCLOINULO-OLIGOSACCHARIDE FRUCTANOTRANSFERASE-RELATED"/>
    <property type="match status" value="1"/>
</dbReference>
<protein>
    <recommendedName>
        <fullName evidence="5">DUF1549 domain-containing protein</fullName>
    </recommendedName>
</protein>
<dbReference type="AlphaFoldDB" id="A0A225DCN3"/>
<feature type="domain" description="DUF1549" evidence="1">
    <location>
        <begin position="52"/>
        <end position="243"/>
    </location>
</feature>
<proteinExistence type="predicted"/>
<dbReference type="InterPro" id="IPR011444">
    <property type="entry name" value="DUF1549"/>
</dbReference>
<reference evidence="4" key="1">
    <citation type="submission" date="2017-06" db="EMBL/GenBank/DDBJ databases">
        <title>Genome analysis of Fimbriiglobus ruber SP5, the first member of the order Planctomycetales with confirmed chitinolytic capability.</title>
        <authorList>
            <person name="Ravin N.V."/>
            <person name="Rakitin A.L."/>
            <person name="Ivanova A.A."/>
            <person name="Beletsky A.V."/>
            <person name="Kulichevskaya I.S."/>
            <person name="Mardanov A.V."/>
            <person name="Dedysh S.N."/>
        </authorList>
    </citation>
    <scope>NUCLEOTIDE SEQUENCE [LARGE SCALE GENOMIC DNA]</scope>
    <source>
        <strain evidence="4">SP5</strain>
    </source>
</reference>
<dbReference type="RefSeq" id="WP_088260274.1">
    <property type="nucleotide sequence ID" value="NZ_NIDE01000019.1"/>
</dbReference>
<dbReference type="Proteomes" id="UP000214646">
    <property type="component" value="Unassembled WGS sequence"/>
</dbReference>
<evidence type="ECO:0000313" key="4">
    <source>
        <dbReference type="Proteomes" id="UP000214646"/>
    </source>
</evidence>
<name>A0A225DCN3_9BACT</name>
<gene>
    <name evidence="3" type="ORF">FRUB_09918</name>
</gene>
<evidence type="ECO:0008006" key="5">
    <source>
        <dbReference type="Google" id="ProtNLM"/>
    </source>
</evidence>
<evidence type="ECO:0000313" key="3">
    <source>
        <dbReference type="EMBL" id="OWK35076.1"/>
    </source>
</evidence>
<dbReference type="Pfam" id="PF07583">
    <property type="entry name" value="PSCyt2"/>
    <property type="match status" value="1"/>
</dbReference>
<accession>A0A225DCN3</accession>
<keyword evidence="4" id="KW-1185">Reference proteome</keyword>
<organism evidence="3 4">
    <name type="scientific">Fimbriiglobus ruber</name>
    <dbReference type="NCBI Taxonomy" id="1908690"/>
    <lineage>
        <taxon>Bacteria</taxon>
        <taxon>Pseudomonadati</taxon>
        <taxon>Planctomycetota</taxon>
        <taxon>Planctomycetia</taxon>
        <taxon>Gemmatales</taxon>
        <taxon>Gemmataceae</taxon>
        <taxon>Fimbriiglobus</taxon>
    </lineage>
</organism>
<dbReference type="InterPro" id="IPR022655">
    <property type="entry name" value="DUF1553"/>
</dbReference>
<dbReference type="Pfam" id="PF07587">
    <property type="entry name" value="PSD1"/>
    <property type="match status" value="1"/>
</dbReference>
<evidence type="ECO:0000259" key="2">
    <source>
        <dbReference type="Pfam" id="PF07587"/>
    </source>
</evidence>
<feature type="domain" description="DUF1553" evidence="2">
    <location>
        <begin position="286"/>
        <end position="402"/>
    </location>
</feature>